<sequence length="29" mass="3460">NTILSLGTYYLEIKRDPMRLIITPQLQLR</sequence>
<comment type="caution">
    <text evidence="1">The sequence shown here is derived from an EMBL/GenBank/DDBJ whole genome shotgun (WGS) entry which is preliminary data.</text>
</comment>
<protein>
    <submittedName>
        <fullName evidence="1">Uncharacterized protein</fullName>
    </submittedName>
</protein>
<feature type="non-terminal residue" evidence="1">
    <location>
        <position position="1"/>
    </location>
</feature>
<dbReference type="EMBL" id="BARU01042906">
    <property type="protein sequence ID" value="GAH76764.1"/>
    <property type="molecule type" value="Genomic_DNA"/>
</dbReference>
<dbReference type="AlphaFoldDB" id="X1JEJ9"/>
<name>X1JEJ9_9ZZZZ</name>
<gene>
    <name evidence="1" type="ORF">S03H2_65815</name>
</gene>
<accession>X1JEJ9</accession>
<proteinExistence type="predicted"/>
<organism evidence="1">
    <name type="scientific">marine sediment metagenome</name>
    <dbReference type="NCBI Taxonomy" id="412755"/>
    <lineage>
        <taxon>unclassified sequences</taxon>
        <taxon>metagenomes</taxon>
        <taxon>ecological metagenomes</taxon>
    </lineage>
</organism>
<evidence type="ECO:0000313" key="1">
    <source>
        <dbReference type="EMBL" id="GAH76764.1"/>
    </source>
</evidence>
<reference evidence="1" key="1">
    <citation type="journal article" date="2014" name="Front. Microbiol.">
        <title>High frequency of phylogenetically diverse reductive dehalogenase-homologous genes in deep subseafloor sedimentary metagenomes.</title>
        <authorList>
            <person name="Kawai M."/>
            <person name="Futagami T."/>
            <person name="Toyoda A."/>
            <person name="Takaki Y."/>
            <person name="Nishi S."/>
            <person name="Hori S."/>
            <person name="Arai W."/>
            <person name="Tsubouchi T."/>
            <person name="Morono Y."/>
            <person name="Uchiyama I."/>
            <person name="Ito T."/>
            <person name="Fujiyama A."/>
            <person name="Inagaki F."/>
            <person name="Takami H."/>
        </authorList>
    </citation>
    <scope>NUCLEOTIDE SEQUENCE</scope>
    <source>
        <strain evidence="1">Expedition CK06-06</strain>
    </source>
</reference>